<accession>A0A318H4A0</accession>
<gene>
    <name evidence="4" type="primary">bamB</name>
    <name evidence="7" type="ORF">C7444_102110</name>
</gene>
<dbReference type="GO" id="GO:0009279">
    <property type="term" value="C:cell outer membrane"/>
    <property type="evidence" value="ECO:0007669"/>
    <property type="project" value="UniProtKB-SubCell"/>
</dbReference>
<comment type="caution">
    <text evidence="7">The sequence shown here is derived from an EMBL/GenBank/DDBJ whole genome shotgun (WGS) entry which is preliminary data.</text>
</comment>
<organism evidence="7 8">
    <name type="scientific">Sphaerotilus hippei</name>
    <dbReference type="NCBI Taxonomy" id="744406"/>
    <lineage>
        <taxon>Bacteria</taxon>
        <taxon>Pseudomonadati</taxon>
        <taxon>Pseudomonadota</taxon>
        <taxon>Betaproteobacteria</taxon>
        <taxon>Burkholderiales</taxon>
        <taxon>Sphaerotilaceae</taxon>
        <taxon>Sphaerotilus</taxon>
    </lineage>
</organism>
<reference evidence="7 8" key="1">
    <citation type="submission" date="2018-05" db="EMBL/GenBank/DDBJ databases">
        <title>Genomic Encyclopedia of Type Strains, Phase IV (KMG-IV): sequencing the most valuable type-strain genomes for metagenomic binning, comparative biology and taxonomic classification.</title>
        <authorList>
            <person name="Goeker M."/>
        </authorList>
    </citation>
    <scope>NUCLEOTIDE SEQUENCE [LARGE SCALE GENOMIC DNA]</scope>
    <source>
        <strain evidence="7 8">DSM 566</strain>
    </source>
</reference>
<feature type="chain" id="PRO_5016471724" description="Outer membrane protein assembly factor BamB" evidence="5">
    <location>
        <begin position="25"/>
        <end position="382"/>
    </location>
</feature>
<sequence>MTARRLSLAGSRAASAWSCAGVLAAMLLGACSSDRPAPSPLTAFEPRLSAQPAWKKDIGTPAAELSVVAFRDRFVLASRSGTVSTLDALTGDVMSRVDTGVRLGAAVGADGTHVAVVSQDNELVVADRTQVRWRVRLPARVVTAPLVAGERVFVQAVDRSVEAYDVLDGRKLWVYSRAGDPLALAHPGVLMAFKDTLLVGSSARLMALDPLTGTVRNEMVVGQPRGTNEVERLADLAGPAARVGDSVCARSFQVAVTCLLPDRGSLLWTRPLGGFQGVGADSDYVVAADASDRISAWKRNAGDVAWSTERLRHRGLSAPLVISQAVVFGDAEGWLHFLSRDKGETLQRFPTDGGAIVTAPVQAGPMVLVVTRKGGVFAFRAR</sequence>
<dbReference type="EMBL" id="QJJS01000002">
    <property type="protein sequence ID" value="PXW98632.1"/>
    <property type="molecule type" value="Genomic_DNA"/>
</dbReference>
<dbReference type="InterPro" id="IPR017687">
    <property type="entry name" value="BamB"/>
</dbReference>
<dbReference type="InterPro" id="IPR018391">
    <property type="entry name" value="PQQ_b-propeller_rpt"/>
</dbReference>
<comment type="function">
    <text evidence="4">Part of the outer membrane protein assembly complex, which is involved in assembly and insertion of beta-barrel proteins into the outer membrane.</text>
</comment>
<feature type="domain" description="Pyrrolo-quinoline quinone repeat" evidence="6">
    <location>
        <begin position="80"/>
        <end position="308"/>
    </location>
</feature>
<dbReference type="Proteomes" id="UP000247811">
    <property type="component" value="Unassembled WGS sequence"/>
</dbReference>
<comment type="similarity">
    <text evidence="4">Belongs to the BamB family.</text>
</comment>
<dbReference type="GO" id="GO:0051205">
    <property type="term" value="P:protein insertion into membrane"/>
    <property type="evidence" value="ECO:0007669"/>
    <property type="project" value="UniProtKB-UniRule"/>
</dbReference>
<keyword evidence="1 4" id="KW-0732">Signal</keyword>
<evidence type="ECO:0000259" key="6">
    <source>
        <dbReference type="Pfam" id="PF13360"/>
    </source>
</evidence>
<keyword evidence="3 4" id="KW-0998">Cell outer membrane</keyword>
<evidence type="ECO:0000313" key="8">
    <source>
        <dbReference type="Proteomes" id="UP000247811"/>
    </source>
</evidence>
<dbReference type="Pfam" id="PF13360">
    <property type="entry name" value="PQQ_2"/>
    <property type="match status" value="1"/>
</dbReference>
<evidence type="ECO:0000256" key="1">
    <source>
        <dbReference type="ARBA" id="ARBA00022729"/>
    </source>
</evidence>
<dbReference type="Gene3D" id="2.130.10.10">
    <property type="entry name" value="YVTN repeat-like/Quinoprotein amine dehydrogenase"/>
    <property type="match status" value="1"/>
</dbReference>
<keyword evidence="4" id="KW-0564">Palmitate</keyword>
<evidence type="ECO:0000313" key="7">
    <source>
        <dbReference type="EMBL" id="PXW98632.1"/>
    </source>
</evidence>
<protein>
    <recommendedName>
        <fullName evidence="4">Outer membrane protein assembly factor BamB</fullName>
    </recommendedName>
</protein>
<evidence type="ECO:0000256" key="5">
    <source>
        <dbReference type="SAM" id="SignalP"/>
    </source>
</evidence>
<dbReference type="RefSeq" id="WP_245909375.1">
    <property type="nucleotide sequence ID" value="NZ_QJJS01000002.1"/>
</dbReference>
<dbReference type="PANTHER" id="PTHR34512">
    <property type="entry name" value="CELL SURFACE PROTEIN"/>
    <property type="match status" value="1"/>
</dbReference>
<keyword evidence="2 4" id="KW-0472">Membrane</keyword>
<comment type="subunit">
    <text evidence="4">Part of the Bam complex.</text>
</comment>
<proteinExistence type="inferred from homology"/>
<evidence type="ECO:0000256" key="4">
    <source>
        <dbReference type="HAMAP-Rule" id="MF_00923"/>
    </source>
</evidence>
<dbReference type="InterPro" id="IPR015943">
    <property type="entry name" value="WD40/YVTN_repeat-like_dom_sf"/>
</dbReference>
<feature type="signal peptide" evidence="5">
    <location>
        <begin position="1"/>
        <end position="24"/>
    </location>
</feature>
<dbReference type="InterPro" id="IPR011047">
    <property type="entry name" value="Quinoprotein_ADH-like_sf"/>
</dbReference>
<dbReference type="AlphaFoldDB" id="A0A318H4A0"/>
<dbReference type="SUPFAM" id="SSF50998">
    <property type="entry name" value="Quinoprotein alcohol dehydrogenase-like"/>
    <property type="match status" value="1"/>
</dbReference>
<dbReference type="PROSITE" id="PS51257">
    <property type="entry name" value="PROKAR_LIPOPROTEIN"/>
    <property type="match status" value="1"/>
</dbReference>
<comment type="subcellular location">
    <subcellularLocation>
        <location evidence="4">Cell outer membrane</location>
        <topology evidence="4">Lipid-anchor</topology>
    </subcellularLocation>
</comment>
<keyword evidence="4" id="KW-0449">Lipoprotein</keyword>
<dbReference type="GO" id="GO:0043165">
    <property type="term" value="P:Gram-negative-bacterium-type cell outer membrane assembly"/>
    <property type="evidence" value="ECO:0007669"/>
    <property type="project" value="UniProtKB-UniRule"/>
</dbReference>
<keyword evidence="8" id="KW-1185">Reference proteome</keyword>
<dbReference type="InterPro" id="IPR002372">
    <property type="entry name" value="PQQ_rpt_dom"/>
</dbReference>
<name>A0A318H4A0_9BURK</name>
<dbReference type="HAMAP" id="MF_00923">
    <property type="entry name" value="OM_assembly_BamB"/>
    <property type="match status" value="1"/>
</dbReference>
<dbReference type="SMART" id="SM00564">
    <property type="entry name" value="PQQ"/>
    <property type="match status" value="4"/>
</dbReference>
<evidence type="ECO:0000256" key="3">
    <source>
        <dbReference type="ARBA" id="ARBA00023237"/>
    </source>
</evidence>
<dbReference type="NCBIfam" id="TIGR03300">
    <property type="entry name" value="assembly_YfgL"/>
    <property type="match status" value="1"/>
</dbReference>
<dbReference type="PANTHER" id="PTHR34512:SF30">
    <property type="entry name" value="OUTER MEMBRANE PROTEIN ASSEMBLY FACTOR BAMB"/>
    <property type="match status" value="1"/>
</dbReference>
<evidence type="ECO:0000256" key="2">
    <source>
        <dbReference type="ARBA" id="ARBA00023136"/>
    </source>
</evidence>